<dbReference type="InterPro" id="IPR003439">
    <property type="entry name" value="ABC_transporter-like_ATP-bd"/>
</dbReference>
<feature type="coiled-coil region" evidence="9">
    <location>
        <begin position="105"/>
        <end position="132"/>
    </location>
</feature>
<dbReference type="PANTHER" id="PTHR43166">
    <property type="entry name" value="AMINO ACID IMPORT ATP-BINDING PROTEIN"/>
    <property type="match status" value="1"/>
</dbReference>
<comment type="similarity">
    <text evidence="2">Belongs to the ABC transporter superfamily.</text>
</comment>
<organism evidence="11 12">
    <name type="scientific">Candidatus Ornithospirochaeta stercoravium</name>
    <dbReference type="NCBI Taxonomy" id="2840897"/>
    <lineage>
        <taxon>Bacteria</taxon>
        <taxon>Pseudomonadati</taxon>
        <taxon>Spirochaetota</taxon>
        <taxon>Spirochaetia</taxon>
        <taxon>Spirochaetales</taxon>
        <taxon>Spirochaetaceae</taxon>
        <taxon>Spirochaetaceae incertae sedis</taxon>
        <taxon>Candidatus Ornithospirochaeta</taxon>
    </lineage>
</organism>
<accession>A0A9D9NCX1</accession>
<comment type="caution">
    <text evidence="11">The sequence shown here is derived from an EMBL/GenBank/DDBJ whole genome shotgun (WGS) entry which is preliminary data.</text>
</comment>
<dbReference type="PIRSF" id="PIRSF039085">
    <property type="entry name" value="ABC_ATPase_HisP"/>
    <property type="match status" value="1"/>
</dbReference>
<reference evidence="11" key="2">
    <citation type="journal article" date="2021" name="PeerJ">
        <title>Extensive microbial diversity within the chicken gut microbiome revealed by metagenomics and culture.</title>
        <authorList>
            <person name="Gilroy R."/>
            <person name="Ravi A."/>
            <person name="Getino M."/>
            <person name="Pursley I."/>
            <person name="Horton D.L."/>
            <person name="Alikhan N.F."/>
            <person name="Baker D."/>
            <person name="Gharbi K."/>
            <person name="Hall N."/>
            <person name="Watson M."/>
            <person name="Adriaenssens E.M."/>
            <person name="Foster-Nyarko E."/>
            <person name="Jarju S."/>
            <person name="Secka A."/>
            <person name="Antonio M."/>
            <person name="Oren A."/>
            <person name="Chaudhuri R.R."/>
            <person name="La Ragione R."/>
            <person name="Hildebrand F."/>
            <person name="Pallen M.J."/>
        </authorList>
    </citation>
    <scope>NUCLEOTIDE SEQUENCE</scope>
    <source>
        <strain evidence="11">14700</strain>
    </source>
</reference>
<keyword evidence="9" id="KW-0175">Coiled coil</keyword>
<evidence type="ECO:0000256" key="6">
    <source>
        <dbReference type="ARBA" id="ARBA00022840"/>
    </source>
</evidence>
<dbReference type="GO" id="GO:0015424">
    <property type="term" value="F:ABC-type amino acid transporter activity"/>
    <property type="evidence" value="ECO:0007669"/>
    <property type="project" value="InterPro"/>
</dbReference>
<dbReference type="Gene3D" id="3.40.50.300">
    <property type="entry name" value="P-loop containing nucleotide triphosphate hydrolases"/>
    <property type="match status" value="1"/>
</dbReference>
<dbReference type="InterPro" id="IPR003593">
    <property type="entry name" value="AAA+_ATPase"/>
</dbReference>
<protein>
    <submittedName>
        <fullName evidence="11">Amino acid ABC transporter ATP-binding protein</fullName>
    </submittedName>
</protein>
<dbReference type="PANTHER" id="PTHR43166:SF9">
    <property type="entry name" value="GLUTAMATE_ASPARTATE IMPORT ATP-BINDING PROTEIN GLTL"/>
    <property type="match status" value="1"/>
</dbReference>
<dbReference type="Proteomes" id="UP000810292">
    <property type="component" value="Unassembled WGS sequence"/>
</dbReference>
<sequence>MLRLEGLRKNFGENEILRDISFTIEKGNVLSIIGPSGSGKSTTLRIITQLEKADDGTLEIGGRTLFRSVDGKSVYSGTKEEREIGLKTGLVFQSFNLFPHFTVMRNITEAQRAVLKRGKEEAEEKAMQLLRKMGLEDKAKAYPYQLSGGQQQRVSIARALALDPEILFFDEPTSALDPELTREILKVIRGLAEEKMTMAVVTHEMNFARAISDYAIFMDGGVIVEEGAPEELFLDPKMQRTRDFIASFDEA</sequence>
<dbReference type="GO" id="GO:0005886">
    <property type="term" value="C:plasma membrane"/>
    <property type="evidence" value="ECO:0007669"/>
    <property type="project" value="UniProtKB-SubCell"/>
</dbReference>
<dbReference type="PROSITE" id="PS50893">
    <property type="entry name" value="ABC_TRANSPORTER_2"/>
    <property type="match status" value="1"/>
</dbReference>
<comment type="subcellular location">
    <subcellularLocation>
        <location evidence="1">Cell membrane</location>
        <topology evidence="1">Peripheral membrane protein</topology>
    </subcellularLocation>
</comment>
<dbReference type="AlphaFoldDB" id="A0A9D9NCX1"/>
<dbReference type="InterPro" id="IPR030679">
    <property type="entry name" value="ABC_ATPase_HisP-typ"/>
</dbReference>
<dbReference type="InterPro" id="IPR050086">
    <property type="entry name" value="MetN_ABC_transporter-like"/>
</dbReference>
<keyword evidence="8" id="KW-0472">Membrane</keyword>
<evidence type="ECO:0000256" key="7">
    <source>
        <dbReference type="ARBA" id="ARBA00022970"/>
    </source>
</evidence>
<keyword evidence="7" id="KW-0029">Amino-acid transport</keyword>
<gene>
    <name evidence="11" type="ORF">IAA72_03235</name>
</gene>
<dbReference type="Pfam" id="PF00005">
    <property type="entry name" value="ABC_tran"/>
    <property type="match status" value="1"/>
</dbReference>
<reference evidence="11" key="1">
    <citation type="submission" date="2020-10" db="EMBL/GenBank/DDBJ databases">
        <authorList>
            <person name="Gilroy R."/>
        </authorList>
    </citation>
    <scope>NUCLEOTIDE SEQUENCE</scope>
    <source>
        <strain evidence="11">14700</strain>
    </source>
</reference>
<keyword evidence="3" id="KW-0813">Transport</keyword>
<dbReference type="EMBL" id="JADIMF010000050">
    <property type="protein sequence ID" value="MBO8468783.1"/>
    <property type="molecule type" value="Genomic_DNA"/>
</dbReference>
<proteinExistence type="inferred from homology"/>
<evidence type="ECO:0000313" key="12">
    <source>
        <dbReference type="Proteomes" id="UP000810292"/>
    </source>
</evidence>
<dbReference type="SMART" id="SM00382">
    <property type="entry name" value="AAA"/>
    <property type="match status" value="1"/>
</dbReference>
<evidence type="ECO:0000256" key="8">
    <source>
        <dbReference type="ARBA" id="ARBA00023136"/>
    </source>
</evidence>
<dbReference type="SUPFAM" id="SSF52540">
    <property type="entry name" value="P-loop containing nucleoside triphosphate hydrolases"/>
    <property type="match status" value="1"/>
</dbReference>
<keyword evidence="4" id="KW-1003">Cell membrane</keyword>
<keyword evidence="5" id="KW-0547">Nucleotide-binding</keyword>
<keyword evidence="6 11" id="KW-0067">ATP-binding</keyword>
<evidence type="ECO:0000256" key="4">
    <source>
        <dbReference type="ARBA" id="ARBA00022475"/>
    </source>
</evidence>
<evidence type="ECO:0000256" key="5">
    <source>
        <dbReference type="ARBA" id="ARBA00022741"/>
    </source>
</evidence>
<evidence type="ECO:0000256" key="1">
    <source>
        <dbReference type="ARBA" id="ARBA00004202"/>
    </source>
</evidence>
<dbReference type="GO" id="GO:0005524">
    <property type="term" value="F:ATP binding"/>
    <property type="evidence" value="ECO:0007669"/>
    <property type="project" value="UniProtKB-KW"/>
</dbReference>
<evidence type="ECO:0000256" key="9">
    <source>
        <dbReference type="SAM" id="Coils"/>
    </source>
</evidence>
<evidence type="ECO:0000256" key="3">
    <source>
        <dbReference type="ARBA" id="ARBA00022448"/>
    </source>
</evidence>
<dbReference type="InterPro" id="IPR017871">
    <property type="entry name" value="ABC_transporter-like_CS"/>
</dbReference>
<evidence type="ECO:0000256" key="2">
    <source>
        <dbReference type="ARBA" id="ARBA00005417"/>
    </source>
</evidence>
<evidence type="ECO:0000313" key="11">
    <source>
        <dbReference type="EMBL" id="MBO8468783.1"/>
    </source>
</evidence>
<dbReference type="InterPro" id="IPR027417">
    <property type="entry name" value="P-loop_NTPase"/>
</dbReference>
<name>A0A9D9NCX1_9SPIO</name>
<feature type="domain" description="ABC transporter" evidence="10">
    <location>
        <begin position="2"/>
        <end position="245"/>
    </location>
</feature>
<dbReference type="GO" id="GO:0016887">
    <property type="term" value="F:ATP hydrolysis activity"/>
    <property type="evidence" value="ECO:0007669"/>
    <property type="project" value="InterPro"/>
</dbReference>
<evidence type="ECO:0000259" key="10">
    <source>
        <dbReference type="PROSITE" id="PS50893"/>
    </source>
</evidence>
<dbReference type="PROSITE" id="PS00211">
    <property type="entry name" value="ABC_TRANSPORTER_1"/>
    <property type="match status" value="1"/>
</dbReference>